<sequence length="161" mass="18319">MLLLIGWPTLGRPLLQLCLQIATRHHGPPKQPAQRSAAHFALPRNSRRPSRSSSQQLSHLHIRRYLPSLQLARFLRLVPLREVHQLFEPHGSHLADHRHCDRTRPPTRECNPVEQPESAARKPAHREARADGTVRPARSQQQTRLPLGQLGRSLAAHNARL</sequence>
<evidence type="ECO:0000313" key="2">
    <source>
        <dbReference type="EMBL" id="CAB4706524.1"/>
    </source>
</evidence>
<evidence type="ECO:0000256" key="1">
    <source>
        <dbReference type="SAM" id="MobiDB-lite"/>
    </source>
</evidence>
<feature type="region of interest" description="Disordered" evidence="1">
    <location>
        <begin position="25"/>
        <end position="57"/>
    </location>
</feature>
<dbReference type="EMBL" id="CAEZXS010000151">
    <property type="protein sequence ID" value="CAB4706524.1"/>
    <property type="molecule type" value="Genomic_DNA"/>
</dbReference>
<accession>A0A6J6QFK7</accession>
<reference evidence="2" key="1">
    <citation type="submission" date="2020-05" db="EMBL/GenBank/DDBJ databases">
        <authorList>
            <person name="Chiriac C."/>
            <person name="Salcher M."/>
            <person name="Ghai R."/>
            <person name="Kavagutti S V."/>
        </authorList>
    </citation>
    <scope>NUCLEOTIDE SEQUENCE</scope>
</reference>
<feature type="compositionally biased region" description="Basic and acidic residues" evidence="1">
    <location>
        <begin position="92"/>
        <end position="107"/>
    </location>
</feature>
<feature type="region of interest" description="Disordered" evidence="1">
    <location>
        <begin position="92"/>
        <end position="161"/>
    </location>
</feature>
<proteinExistence type="predicted"/>
<gene>
    <name evidence="2" type="ORF">UFOPK2582_01200</name>
</gene>
<organism evidence="2">
    <name type="scientific">freshwater metagenome</name>
    <dbReference type="NCBI Taxonomy" id="449393"/>
    <lineage>
        <taxon>unclassified sequences</taxon>
        <taxon>metagenomes</taxon>
        <taxon>ecological metagenomes</taxon>
    </lineage>
</organism>
<dbReference type="AlphaFoldDB" id="A0A6J6QFK7"/>
<name>A0A6J6QFK7_9ZZZZ</name>
<protein>
    <submittedName>
        <fullName evidence="2">Unannotated protein</fullName>
    </submittedName>
</protein>